<proteinExistence type="inferred from homology"/>
<dbReference type="EMBL" id="SAUX01000001">
    <property type="protein sequence ID" value="RWR32696.1"/>
    <property type="molecule type" value="Genomic_DNA"/>
</dbReference>
<keyword evidence="5 7" id="KW-1133">Transmembrane helix</keyword>
<dbReference type="EMBL" id="SAUY01000001">
    <property type="protein sequence ID" value="RWR35158.1"/>
    <property type="molecule type" value="Genomic_DNA"/>
</dbReference>
<evidence type="ECO:0000256" key="6">
    <source>
        <dbReference type="ARBA" id="ARBA00023136"/>
    </source>
</evidence>
<evidence type="ECO:0000313" key="12">
    <source>
        <dbReference type="EMBL" id="RWR32696.1"/>
    </source>
</evidence>
<dbReference type="Proteomes" id="UP000285710">
    <property type="component" value="Unassembled WGS sequence"/>
</dbReference>
<evidence type="ECO:0000256" key="1">
    <source>
        <dbReference type="ARBA" id="ARBA00004651"/>
    </source>
</evidence>
<feature type="domain" description="MgtC/SapB/SrpB/YhiD N-terminal" evidence="9">
    <location>
        <begin position="27"/>
        <end position="159"/>
    </location>
</feature>
<dbReference type="AlphaFoldDB" id="A0A443KIZ9"/>
<feature type="transmembrane region" description="Helical" evidence="7">
    <location>
        <begin position="21"/>
        <end position="39"/>
    </location>
</feature>
<keyword evidence="3" id="KW-1003">Cell membrane</keyword>
<dbReference type="InterPro" id="IPR049177">
    <property type="entry name" value="MgtC_SapB_SrpB_YhiD_N"/>
</dbReference>
<evidence type="ECO:0000313" key="13">
    <source>
        <dbReference type="EMBL" id="RWR35158.1"/>
    </source>
</evidence>
<feature type="transmembrane region" description="Helical" evidence="7">
    <location>
        <begin position="123"/>
        <end position="154"/>
    </location>
</feature>
<evidence type="ECO:0000313" key="14">
    <source>
        <dbReference type="Proteomes" id="UP000284451"/>
    </source>
</evidence>
<evidence type="ECO:0000256" key="2">
    <source>
        <dbReference type="ARBA" id="ARBA00009298"/>
    </source>
</evidence>
<accession>A0A443J312</accession>
<comment type="caution">
    <text evidence="12">The sequence shown here is derived from an EMBL/GenBank/DDBJ whole genome shotgun (WGS) entry which is preliminary data.</text>
</comment>
<evidence type="ECO:0000313" key="11">
    <source>
        <dbReference type="EMBL" id="RWR23955.1"/>
    </source>
</evidence>
<evidence type="ECO:0000256" key="8">
    <source>
        <dbReference type="SAM" id="MobiDB-lite"/>
    </source>
</evidence>
<evidence type="ECO:0000256" key="7">
    <source>
        <dbReference type="RuleBase" id="RU365041"/>
    </source>
</evidence>
<evidence type="ECO:0000313" key="15">
    <source>
        <dbReference type="Proteomes" id="UP000284476"/>
    </source>
</evidence>
<dbReference type="PANTHER" id="PTHR33778">
    <property type="entry name" value="PROTEIN MGTC"/>
    <property type="match status" value="1"/>
</dbReference>
<dbReference type="Proteomes" id="UP000284451">
    <property type="component" value="Unassembled WGS sequence"/>
</dbReference>
<keyword evidence="17" id="KW-1185">Reference proteome</keyword>
<accession>A0A443KQR1</accession>
<feature type="transmembrane region" description="Helical" evidence="7">
    <location>
        <begin position="51"/>
        <end position="70"/>
    </location>
</feature>
<dbReference type="GO" id="GO:0005886">
    <property type="term" value="C:plasma membrane"/>
    <property type="evidence" value="ECO:0007669"/>
    <property type="project" value="UniProtKB-SubCell"/>
</dbReference>
<evidence type="ECO:0000256" key="4">
    <source>
        <dbReference type="ARBA" id="ARBA00022692"/>
    </source>
</evidence>
<keyword evidence="4 7" id="KW-0812">Transmembrane</keyword>
<dbReference type="EMBL" id="SAUW01000002">
    <property type="protein sequence ID" value="RWR14842.1"/>
    <property type="molecule type" value="Genomic_DNA"/>
</dbReference>
<dbReference type="PRINTS" id="PR01837">
    <property type="entry name" value="MGTCSAPBPROT"/>
</dbReference>
<dbReference type="EMBL" id="SAUZ01000002">
    <property type="protein sequence ID" value="RWR23955.1"/>
    <property type="molecule type" value="Genomic_DNA"/>
</dbReference>
<dbReference type="PANTHER" id="PTHR33778:SF1">
    <property type="entry name" value="MAGNESIUM TRANSPORTER YHID-RELATED"/>
    <property type="match status" value="1"/>
</dbReference>
<accession>A0A443JTX1</accession>
<feature type="region of interest" description="Disordered" evidence="8">
    <location>
        <begin position="168"/>
        <end position="203"/>
    </location>
</feature>
<protein>
    <recommendedName>
        <fullName evidence="7">Protein MgtC</fullName>
    </recommendedName>
</protein>
<name>A0A443KIZ9_9RHOB</name>
<evidence type="ECO:0000313" key="16">
    <source>
        <dbReference type="Proteomes" id="UP000285295"/>
    </source>
</evidence>
<dbReference type="Pfam" id="PF02308">
    <property type="entry name" value="MgtC"/>
    <property type="match status" value="1"/>
</dbReference>
<dbReference type="Proteomes" id="UP000284476">
    <property type="component" value="Unassembled WGS sequence"/>
</dbReference>
<dbReference type="RefSeq" id="WP_128181021.1">
    <property type="nucleotide sequence ID" value="NZ_JBHRSO010000011.1"/>
</dbReference>
<keyword evidence="7" id="KW-0997">Cell inner membrane</keyword>
<keyword evidence="6 7" id="KW-0472">Membrane</keyword>
<feature type="transmembrane region" description="Helical" evidence="7">
    <location>
        <begin position="90"/>
        <end position="111"/>
    </location>
</feature>
<evidence type="ECO:0000259" key="9">
    <source>
        <dbReference type="Pfam" id="PF02308"/>
    </source>
</evidence>
<reference evidence="14 15" key="1">
    <citation type="submission" date="2019-01" db="EMBL/GenBank/DDBJ databases">
        <title>Sinorhodobacter populi sp. nov. isolated from the symptomatic bark tissue of Populus euramericana canker.</title>
        <authorList>
            <person name="Xu G."/>
        </authorList>
    </citation>
    <scope>NUCLEOTIDE SEQUENCE [LARGE SCALE GENOMIC DNA]</scope>
    <source>
        <strain evidence="13 14">07D10-4-3</strain>
        <strain evidence="10 17">2D-5</strain>
        <strain evidence="12 16">D19-10-3-21</strain>
        <strain evidence="11 15">SK2B-1</strain>
    </source>
</reference>
<reference evidence="14 16" key="2">
    <citation type="submission" date="2019-01" db="EMBL/GenBank/DDBJ databases">
        <authorList>
            <person name="Li Y."/>
        </authorList>
    </citation>
    <scope>NUCLEOTIDE SEQUENCE [LARGE SCALE GENOMIC DNA]</scope>
    <source>
        <strain evidence="13 14">07D10-4-3</strain>
        <strain evidence="10 17">2D-5</strain>
        <strain evidence="12 16">D19-10-3-21</strain>
        <strain evidence="11">SK2B-1</strain>
    </source>
</reference>
<dbReference type="Proteomes" id="UP000285295">
    <property type="component" value="Unassembled WGS sequence"/>
</dbReference>
<dbReference type="InterPro" id="IPR003416">
    <property type="entry name" value="MgtC/SapB/SrpB/YhiD_fam"/>
</dbReference>
<comment type="subcellular location">
    <subcellularLocation>
        <location evidence="7">Cell inner membrane</location>
        <topology evidence="7">Multi-pass membrane protein</topology>
    </subcellularLocation>
    <subcellularLocation>
        <location evidence="1">Cell membrane</location>
        <topology evidence="1">Multi-pass membrane protein</topology>
    </subcellularLocation>
</comment>
<comment type="similarity">
    <text evidence="2 7">Belongs to the MgtC/SapB family.</text>
</comment>
<evidence type="ECO:0000313" key="10">
    <source>
        <dbReference type="EMBL" id="RWR14842.1"/>
    </source>
</evidence>
<evidence type="ECO:0000313" key="17">
    <source>
        <dbReference type="Proteomes" id="UP000285710"/>
    </source>
</evidence>
<evidence type="ECO:0000256" key="5">
    <source>
        <dbReference type="ARBA" id="ARBA00022989"/>
    </source>
</evidence>
<gene>
    <name evidence="13" type="ORF">D2T29_01425</name>
    <name evidence="11" type="ORF">D2T30_02250</name>
    <name evidence="12" type="ORF">D2T31_01610</name>
    <name evidence="10" type="ORF">D2T33_02505</name>
</gene>
<evidence type="ECO:0000256" key="3">
    <source>
        <dbReference type="ARBA" id="ARBA00022475"/>
    </source>
</evidence>
<sequence>MDLLSRLWSDLAASFTATPPSVAAFRMVAALALGGAIGFEREWHHKPAGLRTHMLIAIASALFALITFELVDISREDGADSGARSDMVRLIGAVTSGVAFLAAGTIVISAGQVKGLTTGAGMWLAGAVGLACGCGRIGLAALATAMTVVVLWVFRRLEARVDRFEDRIDRDHPDPDFPGQRPLRRPGLRPGRRSKTTGIDPMV</sequence>
<feature type="compositionally biased region" description="Basic residues" evidence="8">
    <location>
        <begin position="182"/>
        <end position="195"/>
    </location>
</feature>
<dbReference type="OrthoDB" id="9811198at2"/>
<organism evidence="12 16">
    <name type="scientific">Paenirhodobacter populi</name>
    <dbReference type="NCBI Taxonomy" id="2306993"/>
    <lineage>
        <taxon>Bacteria</taxon>
        <taxon>Pseudomonadati</taxon>
        <taxon>Pseudomonadota</taxon>
        <taxon>Alphaproteobacteria</taxon>
        <taxon>Rhodobacterales</taxon>
        <taxon>Rhodobacter group</taxon>
        <taxon>Paenirhodobacter</taxon>
    </lineage>
</organism>
<accession>A0A443KIZ9</accession>